<dbReference type="PROSITE" id="PS01098">
    <property type="entry name" value="LIPASE_GDSL_SER"/>
    <property type="match status" value="1"/>
</dbReference>
<keyword evidence="2" id="KW-0732">Signal</keyword>
<accession>A0AAV0LNQ9</accession>
<proteinExistence type="inferred from homology"/>
<dbReference type="Proteomes" id="UP001154282">
    <property type="component" value="Unassembled WGS sequence"/>
</dbReference>
<name>A0AAV0LNQ9_9ROSI</name>
<dbReference type="Gene3D" id="3.40.50.1110">
    <property type="entry name" value="SGNH hydrolase"/>
    <property type="match status" value="1"/>
</dbReference>
<evidence type="ECO:0000256" key="2">
    <source>
        <dbReference type="SAM" id="SignalP"/>
    </source>
</evidence>
<evidence type="ECO:0000313" key="4">
    <source>
        <dbReference type="Proteomes" id="UP001154282"/>
    </source>
</evidence>
<dbReference type="InterPro" id="IPR035669">
    <property type="entry name" value="SGNH_plant_lipase-like"/>
</dbReference>
<reference evidence="3" key="1">
    <citation type="submission" date="2022-08" db="EMBL/GenBank/DDBJ databases">
        <authorList>
            <person name="Gutierrez-Valencia J."/>
        </authorList>
    </citation>
    <scope>NUCLEOTIDE SEQUENCE</scope>
</reference>
<comment type="similarity">
    <text evidence="1">Belongs to the 'GDSL' lipolytic enzyme family.</text>
</comment>
<evidence type="ECO:0000313" key="3">
    <source>
        <dbReference type="EMBL" id="CAI0435572.1"/>
    </source>
</evidence>
<dbReference type="GO" id="GO:0006629">
    <property type="term" value="P:lipid metabolic process"/>
    <property type="evidence" value="ECO:0007669"/>
    <property type="project" value="InterPro"/>
</dbReference>
<keyword evidence="4" id="KW-1185">Reference proteome</keyword>
<evidence type="ECO:0008006" key="5">
    <source>
        <dbReference type="Google" id="ProtNLM"/>
    </source>
</evidence>
<comment type="caution">
    <text evidence="3">The sequence shown here is derived from an EMBL/GenBank/DDBJ whole genome shotgun (WGS) entry which is preliminary data.</text>
</comment>
<dbReference type="InterPro" id="IPR050592">
    <property type="entry name" value="GDSL_lipolytic_enzyme"/>
</dbReference>
<dbReference type="Pfam" id="PF00657">
    <property type="entry name" value="Lipase_GDSL"/>
    <property type="match status" value="1"/>
</dbReference>
<dbReference type="InterPro" id="IPR008265">
    <property type="entry name" value="Lipase_GDSL_AS"/>
</dbReference>
<dbReference type="EMBL" id="CAMGYJ010000006">
    <property type="protein sequence ID" value="CAI0435572.1"/>
    <property type="molecule type" value="Genomic_DNA"/>
</dbReference>
<dbReference type="InterPro" id="IPR036514">
    <property type="entry name" value="SGNH_hydro_sf"/>
</dbReference>
<dbReference type="CDD" id="cd01837">
    <property type="entry name" value="SGNH_plant_lipase_like"/>
    <property type="match status" value="1"/>
</dbReference>
<feature type="signal peptide" evidence="2">
    <location>
        <begin position="1"/>
        <end position="32"/>
    </location>
</feature>
<sequence>MGRPLSAPSSSLAPLLFLTALLISVAVSGAAASRATNATVPAILIFGDSIMDTGNNNNLATIIKCNFQPYGVDFNGGPTGRFCDGKIPSDIIAEQLGIKGSVPPYLDPSLQPKDLLTGVTFASGGAGFDPITAKLVAVVSLSQQLQYFQEYIAKVKSIVGEERANFIIGNALYLVVAGSDDIANTYFTLRARSNYDIPGYTDLMSDSASNFVQVCADNSNQAAILFNSKLKSKLDSLHQMLPNSRVVYIDVYSPLLQIIQTPTKYGFEISEKGCCGTGAVEVAILCNKFTPPCPNVNAHVFWDSYHPTEKTYRVLVTELLDKYSRDLLG</sequence>
<dbReference type="GO" id="GO:0016298">
    <property type="term" value="F:lipase activity"/>
    <property type="evidence" value="ECO:0007669"/>
    <property type="project" value="InterPro"/>
</dbReference>
<feature type="chain" id="PRO_5043897488" description="GDSL esterase/lipase EXL3" evidence="2">
    <location>
        <begin position="33"/>
        <end position="329"/>
    </location>
</feature>
<dbReference type="PANTHER" id="PTHR45642">
    <property type="entry name" value="GDSL ESTERASE/LIPASE EXL3"/>
    <property type="match status" value="1"/>
</dbReference>
<dbReference type="FunFam" id="3.40.50.1110:FF:000003">
    <property type="entry name" value="GDSL esterase/lipase APG"/>
    <property type="match status" value="1"/>
</dbReference>
<gene>
    <name evidence="3" type="ORF">LITE_LOCUS24746</name>
</gene>
<dbReference type="PANTHER" id="PTHR45642:SF150">
    <property type="entry name" value="GDSL ESTERASE_LIPASE EXL3"/>
    <property type="match status" value="1"/>
</dbReference>
<organism evidence="3 4">
    <name type="scientific">Linum tenue</name>
    <dbReference type="NCBI Taxonomy" id="586396"/>
    <lineage>
        <taxon>Eukaryota</taxon>
        <taxon>Viridiplantae</taxon>
        <taxon>Streptophyta</taxon>
        <taxon>Embryophyta</taxon>
        <taxon>Tracheophyta</taxon>
        <taxon>Spermatophyta</taxon>
        <taxon>Magnoliopsida</taxon>
        <taxon>eudicotyledons</taxon>
        <taxon>Gunneridae</taxon>
        <taxon>Pentapetalae</taxon>
        <taxon>rosids</taxon>
        <taxon>fabids</taxon>
        <taxon>Malpighiales</taxon>
        <taxon>Linaceae</taxon>
        <taxon>Linum</taxon>
    </lineage>
</organism>
<evidence type="ECO:0000256" key="1">
    <source>
        <dbReference type="ARBA" id="ARBA00008668"/>
    </source>
</evidence>
<protein>
    <recommendedName>
        <fullName evidence="5">GDSL esterase/lipase EXL3</fullName>
    </recommendedName>
</protein>
<dbReference type="AlphaFoldDB" id="A0AAV0LNQ9"/>
<dbReference type="InterPro" id="IPR001087">
    <property type="entry name" value="GDSL"/>
</dbReference>